<evidence type="ECO:0000256" key="1">
    <source>
        <dbReference type="ARBA" id="ARBA00005495"/>
    </source>
</evidence>
<dbReference type="PANTHER" id="PTHR28620">
    <property type="entry name" value="CENTROMERE PROTEIN V"/>
    <property type="match status" value="1"/>
</dbReference>
<protein>
    <recommendedName>
        <fullName evidence="4">CENP-V/GFA domain-containing protein</fullName>
    </recommendedName>
</protein>
<dbReference type="AlphaFoldDB" id="F0Y979"/>
<dbReference type="GeneID" id="20220191"/>
<gene>
    <name evidence="5" type="ORF">AURANDRAFT_26337</name>
</gene>
<feature type="domain" description="CENP-V/GFA" evidence="4">
    <location>
        <begin position="6"/>
        <end position="118"/>
    </location>
</feature>
<keyword evidence="6" id="KW-1185">Reference proteome</keyword>
<sequence>MAKIDHHGGCHCGDVRWTVRAAASLVAWDCNCSVCAMKRNVHFIVPAADFSLHTPAERLSEYNFGTGVARHLFCRRCGVQSFYHPRSNPDGVGVTLYCVDEGTIADVEIRKFDGRHWERSHAATGIAACSKVAT</sequence>
<dbReference type="EMBL" id="GL833128">
    <property type="protein sequence ID" value="EGB08388.1"/>
    <property type="molecule type" value="Genomic_DNA"/>
</dbReference>
<evidence type="ECO:0000313" key="5">
    <source>
        <dbReference type="EMBL" id="EGB08388.1"/>
    </source>
</evidence>
<dbReference type="eggNOG" id="KOG4192">
    <property type="taxonomic scope" value="Eukaryota"/>
</dbReference>
<dbReference type="KEGG" id="aaf:AURANDRAFT_26337"/>
<dbReference type="Proteomes" id="UP000002729">
    <property type="component" value="Unassembled WGS sequence"/>
</dbReference>
<dbReference type="InterPro" id="IPR011057">
    <property type="entry name" value="Mss4-like_sf"/>
</dbReference>
<dbReference type="Pfam" id="PF04828">
    <property type="entry name" value="GFA"/>
    <property type="match status" value="1"/>
</dbReference>
<dbReference type="Gene3D" id="2.170.150.70">
    <property type="match status" value="1"/>
</dbReference>
<evidence type="ECO:0000259" key="4">
    <source>
        <dbReference type="PROSITE" id="PS51891"/>
    </source>
</evidence>
<dbReference type="InParanoid" id="F0Y979"/>
<keyword evidence="3" id="KW-0862">Zinc</keyword>
<dbReference type="OrthoDB" id="2993351at2759"/>
<comment type="similarity">
    <text evidence="1">Belongs to the Gfa family.</text>
</comment>
<accession>F0Y979</accession>
<dbReference type="InterPro" id="IPR052355">
    <property type="entry name" value="CENP-V-like"/>
</dbReference>
<dbReference type="SUPFAM" id="SSF51316">
    <property type="entry name" value="Mss4-like"/>
    <property type="match status" value="1"/>
</dbReference>
<dbReference type="PANTHER" id="PTHR28620:SF1">
    <property type="entry name" value="CENP-V_GFA DOMAIN-CONTAINING PROTEIN"/>
    <property type="match status" value="1"/>
</dbReference>
<reference evidence="5 6" key="1">
    <citation type="journal article" date="2011" name="Proc. Natl. Acad. Sci. U.S.A.">
        <title>Niche of harmful alga Aureococcus anophagefferens revealed through ecogenomics.</title>
        <authorList>
            <person name="Gobler C.J."/>
            <person name="Berry D.L."/>
            <person name="Dyhrman S.T."/>
            <person name="Wilhelm S.W."/>
            <person name="Salamov A."/>
            <person name="Lobanov A.V."/>
            <person name="Zhang Y."/>
            <person name="Collier J.L."/>
            <person name="Wurch L.L."/>
            <person name="Kustka A.B."/>
            <person name="Dill B.D."/>
            <person name="Shah M."/>
            <person name="VerBerkmoes N.C."/>
            <person name="Kuo A."/>
            <person name="Terry A."/>
            <person name="Pangilinan J."/>
            <person name="Lindquist E.A."/>
            <person name="Lucas S."/>
            <person name="Paulsen I.T."/>
            <person name="Hattenrath-Lehmann T.K."/>
            <person name="Talmage S.C."/>
            <person name="Walker E.A."/>
            <person name="Koch F."/>
            <person name="Burson A.M."/>
            <person name="Marcoval M.A."/>
            <person name="Tang Y.Z."/>
            <person name="Lecleir G.R."/>
            <person name="Coyne K.J."/>
            <person name="Berg G.M."/>
            <person name="Bertrand E.M."/>
            <person name="Saito M.A."/>
            <person name="Gladyshev V.N."/>
            <person name="Grigoriev I.V."/>
        </authorList>
    </citation>
    <scope>NUCLEOTIDE SEQUENCE [LARGE SCALE GENOMIC DNA]</scope>
    <source>
        <strain evidence="6">CCMP 1984</strain>
    </source>
</reference>
<dbReference type="RefSeq" id="XP_009037106.1">
    <property type="nucleotide sequence ID" value="XM_009038858.1"/>
</dbReference>
<evidence type="ECO:0000256" key="3">
    <source>
        <dbReference type="ARBA" id="ARBA00022833"/>
    </source>
</evidence>
<dbReference type="GO" id="GO:0016846">
    <property type="term" value="F:carbon-sulfur lyase activity"/>
    <property type="evidence" value="ECO:0007669"/>
    <property type="project" value="InterPro"/>
</dbReference>
<dbReference type="PROSITE" id="PS51891">
    <property type="entry name" value="CENP_V_GFA"/>
    <property type="match status" value="1"/>
</dbReference>
<keyword evidence="2" id="KW-0479">Metal-binding</keyword>
<proteinExistence type="inferred from homology"/>
<evidence type="ECO:0000256" key="2">
    <source>
        <dbReference type="ARBA" id="ARBA00022723"/>
    </source>
</evidence>
<dbReference type="InterPro" id="IPR006913">
    <property type="entry name" value="CENP-V/GFA"/>
</dbReference>
<name>F0Y979_AURAN</name>
<organism evidence="6">
    <name type="scientific">Aureococcus anophagefferens</name>
    <name type="common">Harmful bloom alga</name>
    <dbReference type="NCBI Taxonomy" id="44056"/>
    <lineage>
        <taxon>Eukaryota</taxon>
        <taxon>Sar</taxon>
        <taxon>Stramenopiles</taxon>
        <taxon>Ochrophyta</taxon>
        <taxon>Pelagophyceae</taxon>
        <taxon>Pelagomonadales</taxon>
        <taxon>Pelagomonadaceae</taxon>
        <taxon>Aureococcus</taxon>
    </lineage>
</organism>
<evidence type="ECO:0000313" key="6">
    <source>
        <dbReference type="Proteomes" id="UP000002729"/>
    </source>
</evidence>
<dbReference type="OMA" id="DCSLCRR"/>
<dbReference type="GO" id="GO:0046872">
    <property type="term" value="F:metal ion binding"/>
    <property type="evidence" value="ECO:0007669"/>
    <property type="project" value="UniProtKB-KW"/>
</dbReference>